<evidence type="ECO:0000313" key="2">
    <source>
        <dbReference type="Proteomes" id="UP000052012"/>
    </source>
</evidence>
<name>A0A0R2AU59_9LACO</name>
<dbReference type="STRING" id="1423781.FD06_GL000491"/>
<dbReference type="EMBL" id="AYYQ01000035">
    <property type="protein sequence ID" value="KRM67771.1"/>
    <property type="molecule type" value="Genomic_DNA"/>
</dbReference>
<keyword evidence="2" id="KW-1185">Reference proteome</keyword>
<dbReference type="Proteomes" id="UP000052012">
    <property type="component" value="Unassembled WGS sequence"/>
</dbReference>
<dbReference type="InterPro" id="IPR002696">
    <property type="entry name" value="Membr_insert_effic_factor_YidD"/>
</dbReference>
<accession>A0A0R2AU59</accession>
<protein>
    <recommendedName>
        <fullName evidence="3">Membrane protein insertion efficiency factor</fullName>
    </recommendedName>
</protein>
<comment type="caution">
    <text evidence="1">The sequence shown here is derived from an EMBL/GenBank/DDBJ whole genome shotgun (WGS) entry which is preliminary data.</text>
</comment>
<evidence type="ECO:0008006" key="3">
    <source>
        <dbReference type="Google" id="ProtNLM"/>
    </source>
</evidence>
<evidence type="ECO:0000313" key="1">
    <source>
        <dbReference type="EMBL" id="KRM67771.1"/>
    </source>
</evidence>
<sequence>MITALQKHGVILGLIMGISRIIRCNPFIKGGYDPVPDKFSIYRNKRARDQYRRSINLK</sequence>
<dbReference type="Pfam" id="PF01809">
    <property type="entry name" value="YidD"/>
    <property type="match status" value="1"/>
</dbReference>
<dbReference type="PATRIC" id="fig|1423781.4.peg.504"/>
<organism evidence="1 2">
    <name type="scientific">Apilactobacillus ozensis DSM 23829 = JCM 17196</name>
    <dbReference type="NCBI Taxonomy" id="1423781"/>
    <lineage>
        <taxon>Bacteria</taxon>
        <taxon>Bacillati</taxon>
        <taxon>Bacillota</taxon>
        <taxon>Bacilli</taxon>
        <taxon>Lactobacillales</taxon>
        <taxon>Lactobacillaceae</taxon>
        <taxon>Apilactobacillus</taxon>
    </lineage>
</organism>
<dbReference type="SMART" id="SM01234">
    <property type="entry name" value="Haemolytic"/>
    <property type="match status" value="1"/>
</dbReference>
<reference evidence="1 2" key="1">
    <citation type="journal article" date="2015" name="Genome Announc.">
        <title>Expanding the biotechnology potential of lactobacilli through comparative genomics of 213 strains and associated genera.</title>
        <authorList>
            <person name="Sun Z."/>
            <person name="Harris H.M."/>
            <person name="McCann A."/>
            <person name="Guo C."/>
            <person name="Argimon S."/>
            <person name="Zhang W."/>
            <person name="Yang X."/>
            <person name="Jeffery I.B."/>
            <person name="Cooney J.C."/>
            <person name="Kagawa T.F."/>
            <person name="Liu W."/>
            <person name="Song Y."/>
            <person name="Salvetti E."/>
            <person name="Wrobel A."/>
            <person name="Rasinkangas P."/>
            <person name="Parkhill J."/>
            <person name="Rea M.C."/>
            <person name="O'Sullivan O."/>
            <person name="Ritari J."/>
            <person name="Douillard F.P."/>
            <person name="Paul Ross R."/>
            <person name="Yang R."/>
            <person name="Briner A.E."/>
            <person name="Felis G.E."/>
            <person name="de Vos W.M."/>
            <person name="Barrangou R."/>
            <person name="Klaenhammer T.R."/>
            <person name="Caufield P.W."/>
            <person name="Cui Y."/>
            <person name="Zhang H."/>
            <person name="O'Toole P.W."/>
        </authorList>
    </citation>
    <scope>NUCLEOTIDE SEQUENCE [LARGE SCALE GENOMIC DNA]</scope>
    <source>
        <strain evidence="1 2">DSM 23829</strain>
    </source>
</reference>
<gene>
    <name evidence="1" type="ORF">FD06_GL000491</name>
</gene>
<dbReference type="AlphaFoldDB" id="A0A0R2AU59"/>
<proteinExistence type="predicted"/>